<dbReference type="GO" id="GO:0005886">
    <property type="term" value="C:plasma membrane"/>
    <property type="evidence" value="ECO:0007669"/>
    <property type="project" value="UniProtKB-SubCell"/>
</dbReference>
<evidence type="ECO:0000313" key="12">
    <source>
        <dbReference type="EMBL" id="QDU90388.1"/>
    </source>
</evidence>
<gene>
    <name evidence="12" type="ORF">Pla175_37920</name>
</gene>
<evidence type="ECO:0000256" key="6">
    <source>
        <dbReference type="ARBA" id="ARBA00022692"/>
    </source>
</evidence>
<dbReference type="InterPro" id="IPR045584">
    <property type="entry name" value="Pilin-like"/>
</dbReference>
<evidence type="ECO:0000256" key="5">
    <source>
        <dbReference type="ARBA" id="ARBA00022519"/>
    </source>
</evidence>
<dbReference type="KEGG" id="pnd:Pla175_37920"/>
<comment type="similarity">
    <text evidence="9">Belongs to the GSP H family.</text>
</comment>
<organism evidence="12 13">
    <name type="scientific">Pirellulimonas nuda</name>
    <dbReference type="NCBI Taxonomy" id="2528009"/>
    <lineage>
        <taxon>Bacteria</taxon>
        <taxon>Pseudomonadati</taxon>
        <taxon>Planctomycetota</taxon>
        <taxon>Planctomycetia</taxon>
        <taxon>Pirellulales</taxon>
        <taxon>Lacipirellulaceae</taxon>
        <taxon>Pirellulimonas</taxon>
    </lineage>
</organism>
<evidence type="ECO:0000256" key="1">
    <source>
        <dbReference type="ARBA" id="ARBA00004377"/>
    </source>
</evidence>
<evidence type="ECO:0000256" key="10">
    <source>
        <dbReference type="ARBA" id="ARBA00030775"/>
    </source>
</evidence>
<dbReference type="Pfam" id="PF12019">
    <property type="entry name" value="GspH"/>
    <property type="match status" value="1"/>
</dbReference>
<keyword evidence="13" id="KW-1185">Reference proteome</keyword>
<keyword evidence="7" id="KW-1133">Transmembrane helix</keyword>
<dbReference type="AlphaFoldDB" id="A0A518DFZ4"/>
<evidence type="ECO:0000256" key="7">
    <source>
        <dbReference type="ARBA" id="ARBA00022989"/>
    </source>
</evidence>
<keyword evidence="4" id="KW-0488">Methylation</keyword>
<evidence type="ECO:0000256" key="3">
    <source>
        <dbReference type="ARBA" id="ARBA00022475"/>
    </source>
</evidence>
<comment type="subcellular location">
    <subcellularLocation>
        <location evidence="1">Cell inner membrane</location>
        <topology evidence="1">Single-pass membrane protein</topology>
    </subcellularLocation>
</comment>
<dbReference type="GO" id="GO:0015628">
    <property type="term" value="P:protein secretion by the type II secretion system"/>
    <property type="evidence" value="ECO:0007669"/>
    <property type="project" value="InterPro"/>
</dbReference>
<keyword evidence="6" id="KW-0812">Transmembrane</keyword>
<evidence type="ECO:0000259" key="11">
    <source>
        <dbReference type="Pfam" id="PF12019"/>
    </source>
</evidence>
<accession>A0A518DFZ4</accession>
<dbReference type="InterPro" id="IPR022346">
    <property type="entry name" value="T2SS_GspH"/>
</dbReference>
<keyword evidence="5" id="KW-0997">Cell inner membrane</keyword>
<dbReference type="SUPFAM" id="SSF54523">
    <property type="entry name" value="Pili subunits"/>
    <property type="match status" value="1"/>
</dbReference>
<name>A0A518DFZ4_9BACT</name>
<evidence type="ECO:0000256" key="8">
    <source>
        <dbReference type="ARBA" id="ARBA00023136"/>
    </source>
</evidence>
<evidence type="ECO:0000256" key="9">
    <source>
        <dbReference type="ARBA" id="ARBA00025772"/>
    </source>
</evidence>
<dbReference type="GO" id="GO:0015627">
    <property type="term" value="C:type II protein secretion system complex"/>
    <property type="evidence" value="ECO:0007669"/>
    <property type="project" value="InterPro"/>
</dbReference>
<reference evidence="12 13" key="1">
    <citation type="submission" date="2019-02" db="EMBL/GenBank/DDBJ databases">
        <title>Deep-cultivation of Planctomycetes and their phenomic and genomic characterization uncovers novel biology.</title>
        <authorList>
            <person name="Wiegand S."/>
            <person name="Jogler M."/>
            <person name="Boedeker C."/>
            <person name="Pinto D."/>
            <person name="Vollmers J."/>
            <person name="Rivas-Marin E."/>
            <person name="Kohn T."/>
            <person name="Peeters S.H."/>
            <person name="Heuer A."/>
            <person name="Rast P."/>
            <person name="Oberbeckmann S."/>
            <person name="Bunk B."/>
            <person name="Jeske O."/>
            <person name="Meyerdierks A."/>
            <person name="Storesund J.E."/>
            <person name="Kallscheuer N."/>
            <person name="Luecker S."/>
            <person name="Lage O.M."/>
            <person name="Pohl T."/>
            <person name="Merkel B.J."/>
            <person name="Hornburger P."/>
            <person name="Mueller R.-W."/>
            <person name="Bruemmer F."/>
            <person name="Labrenz M."/>
            <person name="Spormann A.M."/>
            <person name="Op den Camp H."/>
            <person name="Overmann J."/>
            <person name="Amann R."/>
            <person name="Jetten M.S.M."/>
            <person name="Mascher T."/>
            <person name="Medema M.H."/>
            <person name="Devos D.P."/>
            <person name="Kaster A.-K."/>
            <person name="Ovreas L."/>
            <person name="Rohde M."/>
            <person name="Galperin M.Y."/>
            <person name="Jogler C."/>
        </authorList>
    </citation>
    <scope>NUCLEOTIDE SEQUENCE [LARGE SCALE GENOMIC DNA]</scope>
    <source>
        <strain evidence="12 13">Pla175</strain>
    </source>
</reference>
<dbReference type="Gene3D" id="3.30.700.10">
    <property type="entry name" value="Glycoprotein, Type 4 Pilin"/>
    <property type="match status" value="1"/>
</dbReference>
<dbReference type="EMBL" id="CP036291">
    <property type="protein sequence ID" value="QDU90388.1"/>
    <property type="molecule type" value="Genomic_DNA"/>
</dbReference>
<evidence type="ECO:0000256" key="2">
    <source>
        <dbReference type="ARBA" id="ARBA00021549"/>
    </source>
</evidence>
<dbReference type="RefSeq" id="WP_145288777.1">
    <property type="nucleotide sequence ID" value="NZ_CP036291.1"/>
</dbReference>
<proteinExistence type="inferred from homology"/>
<dbReference type="OrthoDB" id="9182129at2"/>
<dbReference type="Proteomes" id="UP000317429">
    <property type="component" value="Chromosome"/>
</dbReference>
<keyword evidence="3" id="KW-1003">Cell membrane</keyword>
<feature type="domain" description="General secretion pathway GspH" evidence="11">
    <location>
        <begin position="46"/>
        <end position="154"/>
    </location>
</feature>
<evidence type="ECO:0000313" key="13">
    <source>
        <dbReference type="Proteomes" id="UP000317429"/>
    </source>
</evidence>
<protein>
    <recommendedName>
        <fullName evidence="2">Type II secretion system protein H</fullName>
    </recommendedName>
    <alternativeName>
        <fullName evidence="10">General secretion pathway protein H</fullName>
    </alternativeName>
</protein>
<evidence type="ECO:0000256" key="4">
    <source>
        <dbReference type="ARBA" id="ARBA00022481"/>
    </source>
</evidence>
<keyword evidence="8" id="KW-0472">Membrane</keyword>
<sequence length="162" mass="16581">MRRPRHANAFSLIDLVITVLIMGILAAVAGPRFAATSAGLRSEAVARRIAADLNYARRHAILNSRECTITFNLSPPGYAMVGVADPARVGRTYQVALSDLDGGAAVASAAFNSTRSVTYNAYGLPLAGSPAAALASGAVVVAVAGASRTIVVDKDTGEATLP</sequence>